<reference evidence="2" key="1">
    <citation type="submission" date="2023-04" db="EMBL/GenBank/DDBJ databases">
        <authorList>
            <consortium name="ELIXIR-Norway"/>
        </authorList>
    </citation>
    <scope>NUCLEOTIDE SEQUENCE [LARGE SCALE GENOMIC DNA]</scope>
</reference>
<evidence type="ECO:0000313" key="2">
    <source>
        <dbReference type="EMBL" id="CAI9169019.1"/>
    </source>
</evidence>
<organism evidence="2 3">
    <name type="scientific">Rangifer tarandus platyrhynchus</name>
    <name type="common">Svalbard reindeer</name>
    <dbReference type="NCBI Taxonomy" id="3082113"/>
    <lineage>
        <taxon>Eukaryota</taxon>
        <taxon>Metazoa</taxon>
        <taxon>Chordata</taxon>
        <taxon>Craniata</taxon>
        <taxon>Vertebrata</taxon>
        <taxon>Euteleostomi</taxon>
        <taxon>Mammalia</taxon>
        <taxon>Eutheria</taxon>
        <taxon>Laurasiatheria</taxon>
        <taxon>Artiodactyla</taxon>
        <taxon>Ruminantia</taxon>
        <taxon>Pecora</taxon>
        <taxon>Cervidae</taxon>
        <taxon>Odocoileinae</taxon>
        <taxon>Rangifer</taxon>
    </lineage>
</organism>
<name>A0ABN8ZAU0_RANTA</name>
<proteinExistence type="predicted"/>
<protein>
    <submittedName>
        <fullName evidence="2">Uncharacterized protein</fullName>
    </submittedName>
</protein>
<feature type="region of interest" description="Disordered" evidence="1">
    <location>
        <begin position="1"/>
        <end position="101"/>
    </location>
</feature>
<sequence length="146" mass="15303">MRSAQLGSRGPRSQSRAAQWVASAPTGSTMGWDGPGRRTPLRDPGSVIERSADRTEGGREPPPGWMDAAPAASPRARSDGRGQVWAKPKSSVRPPSRSEGAVREVGVAGSRWVIKCGCSTRPAASVCASIRSLLRGVCREGAGPQE</sequence>
<keyword evidence="3" id="KW-1185">Reference proteome</keyword>
<feature type="compositionally biased region" description="Basic and acidic residues" evidence="1">
    <location>
        <begin position="50"/>
        <end position="59"/>
    </location>
</feature>
<gene>
    <name evidence="2" type="ORF">MRATA1EN1_LOCUS17981</name>
</gene>
<dbReference type="Proteomes" id="UP001176941">
    <property type="component" value="Chromosome 28"/>
</dbReference>
<evidence type="ECO:0000256" key="1">
    <source>
        <dbReference type="SAM" id="MobiDB-lite"/>
    </source>
</evidence>
<accession>A0ABN8ZAU0</accession>
<dbReference type="EMBL" id="OX459964">
    <property type="protein sequence ID" value="CAI9169019.1"/>
    <property type="molecule type" value="Genomic_DNA"/>
</dbReference>
<evidence type="ECO:0000313" key="3">
    <source>
        <dbReference type="Proteomes" id="UP001176941"/>
    </source>
</evidence>
<feature type="compositionally biased region" description="Low complexity" evidence="1">
    <location>
        <begin position="87"/>
        <end position="98"/>
    </location>
</feature>